<sequence>MKWLISFLLWLWQFPQNLCGIIYRSISKDNRICVIENNDSRSVGAKVYLQKTKGGVSLGKYIFINQDYIDKEIVIKHECGHVKQSKILGPLYLLVIGIPSILHAWLNNYIGCCWKNGKYNYYHFYTEKWANKIMGI</sequence>
<protein>
    <submittedName>
        <fullName evidence="1">Uncharacterized protein</fullName>
    </submittedName>
</protein>
<dbReference type="EMBL" id="MT774388">
    <property type="protein sequence ID" value="QOR59273.1"/>
    <property type="molecule type" value="Genomic_DNA"/>
</dbReference>
<dbReference type="KEGG" id="vg:65129765"/>
<dbReference type="Proteomes" id="UP000593627">
    <property type="component" value="Segment"/>
</dbReference>
<dbReference type="GeneID" id="65129765"/>
<proteinExistence type="predicted"/>
<dbReference type="RefSeq" id="YP_010111431.1">
    <property type="nucleotide sequence ID" value="NC_055881.1"/>
</dbReference>
<name>A0A7M1RXV1_9CAUD</name>
<keyword evidence="2" id="KW-1185">Reference proteome</keyword>
<organism evidence="1 2">
    <name type="scientific">uncultured phage cr112_1</name>
    <dbReference type="NCBI Taxonomy" id="2772072"/>
    <lineage>
        <taxon>Viruses</taxon>
        <taxon>Duplodnaviria</taxon>
        <taxon>Heunggongvirae</taxon>
        <taxon>Uroviricota</taxon>
        <taxon>Caudoviricetes</taxon>
        <taxon>Crassvirales</taxon>
        <taxon>Steigviridae</taxon>
        <taxon>Asinivirinae</taxon>
        <taxon>Kehishuvirus</taxon>
        <taxon>Kehishuvirus splanchnicus</taxon>
    </lineage>
</organism>
<evidence type="ECO:0000313" key="2">
    <source>
        <dbReference type="Proteomes" id="UP000593627"/>
    </source>
</evidence>
<accession>A0A7M1RXV1</accession>
<reference evidence="1 2" key="1">
    <citation type="submission" date="2020-07" db="EMBL/GenBank/DDBJ databases">
        <title>Taxonomic proposal: Crassvirales, a new order of highly abundant and diverse bacterial viruses.</title>
        <authorList>
            <person name="Shkoporov A.N."/>
            <person name="Stockdale S.R."/>
            <person name="Guerin E."/>
            <person name="Ross R.P."/>
            <person name="Hill C."/>
        </authorList>
    </citation>
    <scope>NUCLEOTIDE SEQUENCE [LARGE SCALE GENOMIC DNA]</scope>
</reference>
<evidence type="ECO:0000313" key="1">
    <source>
        <dbReference type="EMBL" id="QOR59273.1"/>
    </source>
</evidence>